<evidence type="ECO:0000313" key="1">
    <source>
        <dbReference type="EMBL" id="KAE8283861.1"/>
    </source>
</evidence>
<comment type="caution">
    <text evidence="1">The sequence shown here is derived from an EMBL/GenBank/DDBJ whole genome shotgun (WGS) entry which is preliminary data.</text>
</comment>
<name>A0A6G0HXX0_LARCR</name>
<dbReference type="Proteomes" id="UP000424527">
    <property type="component" value="Unassembled WGS sequence"/>
</dbReference>
<proteinExistence type="predicted"/>
<dbReference type="AlphaFoldDB" id="A0A6G0HXX0"/>
<protein>
    <submittedName>
        <fullName evidence="1">Uncharacterized protein</fullName>
    </submittedName>
</protein>
<dbReference type="EMBL" id="REGW02000017">
    <property type="protein sequence ID" value="KAE8283861.1"/>
    <property type="molecule type" value="Genomic_DNA"/>
</dbReference>
<reference evidence="1 2" key="1">
    <citation type="submission" date="2019-07" db="EMBL/GenBank/DDBJ databases">
        <title>Chromosome genome assembly for large yellow croaker.</title>
        <authorList>
            <person name="Xiao S."/>
        </authorList>
    </citation>
    <scope>NUCLEOTIDE SEQUENCE [LARGE SCALE GENOMIC DNA]</scope>
    <source>
        <strain evidence="1">JMULYC20181020</strain>
        <tissue evidence="1">Muscle</tissue>
    </source>
</reference>
<sequence length="281" mass="31358">MLTDSDREMAIPRMFNSNTPFVIVTGGSELSFLGKEDDSQVCEEEKDSLVQAIAPHLSRVMQHGTAKHVEGPQVSEDSTCVSIVAQAESEDFQEFSPTNTHSPYSRAQLLKKRRPLSKEAALLSDTEDEAFDVAHYHLQRKQRRKTRGQSQEGGEEPPIIRGLWVQEIDWLKSADREMTSWAEIIPPPPQFTDSVSHPCSCDLPSSRECADVCECDAGLEEEEQTTHPALMTEAAARTLIATWSKTLNPFALTKASRTRPAAQRTTHKAQIVLESKPQCRL</sequence>
<gene>
    <name evidence="1" type="ORF">D5F01_LYC17187</name>
</gene>
<organism evidence="1 2">
    <name type="scientific">Larimichthys crocea</name>
    <name type="common">Large yellow croaker</name>
    <name type="synonym">Pseudosciaena crocea</name>
    <dbReference type="NCBI Taxonomy" id="215358"/>
    <lineage>
        <taxon>Eukaryota</taxon>
        <taxon>Metazoa</taxon>
        <taxon>Chordata</taxon>
        <taxon>Craniata</taxon>
        <taxon>Vertebrata</taxon>
        <taxon>Euteleostomi</taxon>
        <taxon>Actinopterygii</taxon>
        <taxon>Neopterygii</taxon>
        <taxon>Teleostei</taxon>
        <taxon>Neoteleostei</taxon>
        <taxon>Acanthomorphata</taxon>
        <taxon>Eupercaria</taxon>
        <taxon>Sciaenidae</taxon>
        <taxon>Larimichthys</taxon>
    </lineage>
</organism>
<accession>A0A6G0HXX0</accession>
<evidence type="ECO:0000313" key="2">
    <source>
        <dbReference type="Proteomes" id="UP000424527"/>
    </source>
</evidence>
<keyword evidence="2" id="KW-1185">Reference proteome</keyword>